<dbReference type="OrthoDB" id="687278at2759"/>
<dbReference type="InterPro" id="IPR011009">
    <property type="entry name" value="Kinase-like_dom_sf"/>
</dbReference>
<dbReference type="Gene3D" id="1.10.510.10">
    <property type="entry name" value="Transferase(Phosphotransferase) domain 1"/>
    <property type="match status" value="1"/>
</dbReference>
<accession>A0A835AUR5</accession>
<reference evidence="2" key="1">
    <citation type="submission" date="2020-07" db="EMBL/GenBank/DDBJ databases">
        <title>Genome sequence and genetic diversity analysis of an under-domesticated orphan crop, white fonio (Digitaria exilis).</title>
        <authorList>
            <person name="Bennetzen J.L."/>
            <person name="Chen S."/>
            <person name="Ma X."/>
            <person name="Wang X."/>
            <person name="Yssel A.E.J."/>
            <person name="Chaluvadi S.R."/>
            <person name="Johnson M."/>
            <person name="Gangashetty P."/>
            <person name="Hamidou F."/>
            <person name="Sanogo M.D."/>
            <person name="Zwaenepoel A."/>
            <person name="Wallace J."/>
            <person name="Van De Peer Y."/>
            <person name="Van Deynze A."/>
        </authorList>
    </citation>
    <scope>NUCLEOTIDE SEQUENCE</scope>
    <source>
        <tissue evidence="2">Leaves</tissue>
    </source>
</reference>
<dbReference type="Proteomes" id="UP000636709">
    <property type="component" value="Unassembled WGS sequence"/>
</dbReference>
<evidence type="ECO:0000313" key="2">
    <source>
        <dbReference type="EMBL" id="KAF8673293.1"/>
    </source>
</evidence>
<comment type="caution">
    <text evidence="2">The sequence shown here is derived from an EMBL/GenBank/DDBJ whole genome shotgun (WGS) entry which is preliminary data.</text>
</comment>
<dbReference type="InterPro" id="IPR000719">
    <property type="entry name" value="Prot_kinase_dom"/>
</dbReference>
<keyword evidence="3" id="KW-1185">Reference proteome</keyword>
<evidence type="ECO:0000259" key="1">
    <source>
        <dbReference type="PROSITE" id="PS50011"/>
    </source>
</evidence>
<dbReference type="PROSITE" id="PS50011">
    <property type="entry name" value="PROTEIN_KINASE_DOM"/>
    <property type="match status" value="1"/>
</dbReference>
<dbReference type="PROSITE" id="PS00108">
    <property type="entry name" value="PROTEIN_KINASE_ST"/>
    <property type="match status" value="1"/>
</dbReference>
<protein>
    <recommendedName>
        <fullName evidence="1">Protein kinase domain-containing protein</fullName>
    </recommendedName>
</protein>
<dbReference type="FunFam" id="1.10.510.10:FF:000870">
    <property type="entry name" value="OSJNBa0016N04.16-like protein"/>
    <property type="match status" value="1"/>
</dbReference>
<sequence>MRIRHCNIVWFVGYCAETCVHVVREGMKNTFVESREKLLCFEYLRNGSLRDKLNSGACLLQWRICCQIIRGICLGLHYLHDRHIIHLDLKPENVLLDDSMVPKIADFGVSRLLGKEKSRMVTQRKHGTMRYMALEYLFDGEITVKSDIYSLGLIIREIVMGPNNTGTTTEDVL</sequence>
<dbReference type="PANTHER" id="PTHR45707:SF70">
    <property type="entry name" value="PROTEIN KINASE DOMAIN-CONTAINING PROTEIN"/>
    <property type="match status" value="1"/>
</dbReference>
<dbReference type="PANTHER" id="PTHR45707">
    <property type="entry name" value="C2 CALCIUM/LIPID-BINDING PLANT PHOSPHORIBOSYLTRANSFERASE FAMILY PROTEIN"/>
    <property type="match status" value="1"/>
</dbReference>
<proteinExistence type="predicted"/>
<feature type="domain" description="Protein kinase" evidence="1">
    <location>
        <begin position="1"/>
        <end position="173"/>
    </location>
</feature>
<evidence type="ECO:0000313" key="3">
    <source>
        <dbReference type="Proteomes" id="UP000636709"/>
    </source>
</evidence>
<organism evidence="2 3">
    <name type="scientific">Digitaria exilis</name>
    <dbReference type="NCBI Taxonomy" id="1010633"/>
    <lineage>
        <taxon>Eukaryota</taxon>
        <taxon>Viridiplantae</taxon>
        <taxon>Streptophyta</taxon>
        <taxon>Embryophyta</taxon>
        <taxon>Tracheophyta</taxon>
        <taxon>Spermatophyta</taxon>
        <taxon>Magnoliopsida</taxon>
        <taxon>Liliopsida</taxon>
        <taxon>Poales</taxon>
        <taxon>Poaceae</taxon>
        <taxon>PACMAD clade</taxon>
        <taxon>Panicoideae</taxon>
        <taxon>Panicodae</taxon>
        <taxon>Paniceae</taxon>
        <taxon>Anthephorinae</taxon>
        <taxon>Digitaria</taxon>
    </lineage>
</organism>
<dbReference type="GO" id="GO:0005524">
    <property type="term" value="F:ATP binding"/>
    <property type="evidence" value="ECO:0007669"/>
    <property type="project" value="InterPro"/>
</dbReference>
<name>A0A835AUR5_9POAL</name>
<dbReference type="Pfam" id="PF00069">
    <property type="entry name" value="Pkinase"/>
    <property type="match status" value="1"/>
</dbReference>
<dbReference type="InterPro" id="IPR008271">
    <property type="entry name" value="Ser/Thr_kinase_AS"/>
</dbReference>
<dbReference type="AlphaFoldDB" id="A0A835AUR5"/>
<dbReference type="SMART" id="SM00220">
    <property type="entry name" value="S_TKc"/>
    <property type="match status" value="1"/>
</dbReference>
<dbReference type="EMBL" id="JACEFO010002208">
    <property type="protein sequence ID" value="KAF8673293.1"/>
    <property type="molecule type" value="Genomic_DNA"/>
</dbReference>
<dbReference type="SUPFAM" id="SSF56112">
    <property type="entry name" value="Protein kinase-like (PK-like)"/>
    <property type="match status" value="1"/>
</dbReference>
<gene>
    <name evidence="2" type="ORF">HU200_048849</name>
</gene>
<dbReference type="GO" id="GO:0004672">
    <property type="term" value="F:protein kinase activity"/>
    <property type="evidence" value="ECO:0007669"/>
    <property type="project" value="InterPro"/>
</dbReference>